<name>A0A5M5BM55_BACOV</name>
<evidence type="ECO:0000313" key="2">
    <source>
        <dbReference type="Proteomes" id="UP000323717"/>
    </source>
</evidence>
<gene>
    <name evidence="1" type="ORF">F3D71_32180</name>
</gene>
<dbReference type="EMBL" id="VWLE01001075">
    <property type="protein sequence ID" value="KAA3929455.1"/>
    <property type="molecule type" value="Genomic_DNA"/>
</dbReference>
<evidence type="ECO:0000313" key="1">
    <source>
        <dbReference type="EMBL" id="KAA3929455.1"/>
    </source>
</evidence>
<proteinExistence type="predicted"/>
<sequence>MFEFQITGEHAQQLDLYNRNELSESVKAGERLLEHLRKQKKEVFPSERNEFLVPIIRFFDDNPFLTQKTPPHIIAEMAMQMADFRKANAKDGYLSEHQLSRCIQKVRLILYGE</sequence>
<dbReference type="Proteomes" id="UP000323717">
    <property type="component" value="Unassembled WGS sequence"/>
</dbReference>
<dbReference type="AlphaFoldDB" id="A0A5M5BM55"/>
<comment type="caution">
    <text evidence="1">The sequence shown here is derived from an EMBL/GenBank/DDBJ whole genome shotgun (WGS) entry which is preliminary data.</text>
</comment>
<reference evidence="1 2" key="1">
    <citation type="journal article" date="2019" name="Nat. Med.">
        <title>A library of human gut bacterial isolates paired with longitudinal multiomics data enables mechanistic microbiome research.</title>
        <authorList>
            <person name="Poyet M."/>
            <person name="Groussin M."/>
            <person name="Gibbons S.M."/>
            <person name="Avila-Pacheco J."/>
            <person name="Jiang X."/>
            <person name="Kearney S.M."/>
            <person name="Perrotta A.R."/>
            <person name="Berdy B."/>
            <person name="Zhao S."/>
            <person name="Lieberman T.D."/>
            <person name="Swanson P.K."/>
            <person name="Smith M."/>
            <person name="Roesemann S."/>
            <person name="Alexander J.E."/>
            <person name="Rich S.A."/>
            <person name="Livny J."/>
            <person name="Vlamakis H."/>
            <person name="Clish C."/>
            <person name="Bullock K."/>
            <person name="Deik A."/>
            <person name="Scott J."/>
            <person name="Pierce K.A."/>
            <person name="Xavier R.J."/>
            <person name="Alm E.J."/>
        </authorList>
    </citation>
    <scope>NUCLEOTIDE SEQUENCE [LARGE SCALE GENOMIC DNA]</scope>
    <source>
        <strain evidence="1 2">BIOML-A163</strain>
    </source>
</reference>
<accession>A0A5M5BM55</accession>
<organism evidence="1 2">
    <name type="scientific">Bacteroides ovatus</name>
    <dbReference type="NCBI Taxonomy" id="28116"/>
    <lineage>
        <taxon>Bacteria</taxon>
        <taxon>Pseudomonadati</taxon>
        <taxon>Bacteroidota</taxon>
        <taxon>Bacteroidia</taxon>
        <taxon>Bacteroidales</taxon>
        <taxon>Bacteroidaceae</taxon>
        <taxon>Bacteroides</taxon>
    </lineage>
</organism>
<protein>
    <submittedName>
        <fullName evidence="1">Uncharacterized protein</fullName>
    </submittedName>
</protein>
<dbReference type="RefSeq" id="WP_008775976.1">
    <property type="nucleotide sequence ID" value="NZ_CAAKNR010000158.1"/>
</dbReference>